<dbReference type="Pfam" id="PF00378">
    <property type="entry name" value="ECH_1"/>
    <property type="match status" value="1"/>
</dbReference>
<reference evidence="5" key="1">
    <citation type="journal article" date="2019" name="Int. J. Syst. Evol. Microbiol.">
        <title>The Global Catalogue of Microorganisms (GCM) 10K type strain sequencing project: providing services to taxonomists for standard genome sequencing and annotation.</title>
        <authorList>
            <consortium name="The Broad Institute Genomics Platform"/>
            <consortium name="The Broad Institute Genome Sequencing Center for Infectious Disease"/>
            <person name="Wu L."/>
            <person name="Ma J."/>
        </authorList>
    </citation>
    <scope>NUCLEOTIDE SEQUENCE [LARGE SCALE GENOMIC DNA]</scope>
    <source>
        <strain evidence="5">CCM 8927</strain>
    </source>
</reference>
<dbReference type="Proteomes" id="UP001596288">
    <property type="component" value="Unassembled WGS sequence"/>
</dbReference>
<dbReference type="RefSeq" id="WP_223876499.1">
    <property type="nucleotide sequence ID" value="NZ_BJDF01000011.1"/>
</dbReference>
<comment type="similarity">
    <text evidence="1 3">Belongs to the enoyl-CoA hydratase/isomerase family.</text>
</comment>
<keyword evidence="2" id="KW-0456">Lyase</keyword>
<dbReference type="Gene3D" id="3.90.226.10">
    <property type="entry name" value="2-enoyl-CoA Hydratase, Chain A, domain 1"/>
    <property type="match status" value="1"/>
</dbReference>
<protein>
    <submittedName>
        <fullName evidence="4">Enoyl-CoA hydratase-related protein</fullName>
    </submittedName>
</protein>
<dbReference type="InterPro" id="IPR014748">
    <property type="entry name" value="Enoyl-CoA_hydra_C"/>
</dbReference>
<dbReference type="InterPro" id="IPR029045">
    <property type="entry name" value="ClpP/crotonase-like_dom_sf"/>
</dbReference>
<dbReference type="PANTHER" id="PTHR11941">
    <property type="entry name" value="ENOYL-COA HYDRATASE-RELATED"/>
    <property type="match status" value="1"/>
</dbReference>
<dbReference type="Gene3D" id="1.10.12.10">
    <property type="entry name" value="Lyase 2-enoyl-coa Hydratase, Chain A, domain 2"/>
    <property type="match status" value="1"/>
</dbReference>
<dbReference type="CDD" id="cd06558">
    <property type="entry name" value="crotonase-like"/>
    <property type="match status" value="1"/>
</dbReference>
<dbReference type="InterPro" id="IPR018376">
    <property type="entry name" value="Enoyl-CoA_hyd/isom_CS"/>
</dbReference>
<dbReference type="InterPro" id="IPR001753">
    <property type="entry name" value="Enoyl-CoA_hydra/iso"/>
</dbReference>
<evidence type="ECO:0000313" key="5">
    <source>
        <dbReference type="Proteomes" id="UP001596288"/>
    </source>
</evidence>
<keyword evidence="5" id="KW-1185">Reference proteome</keyword>
<dbReference type="PANTHER" id="PTHR11941:SF54">
    <property type="entry name" value="ENOYL-COA HYDRATASE, MITOCHONDRIAL"/>
    <property type="match status" value="1"/>
</dbReference>
<organism evidence="4 5">
    <name type="scientific">Companilactobacillus huachuanensis</name>
    <dbReference type="NCBI Taxonomy" id="2559914"/>
    <lineage>
        <taxon>Bacteria</taxon>
        <taxon>Bacillati</taxon>
        <taxon>Bacillota</taxon>
        <taxon>Bacilli</taxon>
        <taxon>Lactobacillales</taxon>
        <taxon>Lactobacillaceae</taxon>
        <taxon>Companilactobacillus</taxon>
    </lineage>
</organism>
<comment type="caution">
    <text evidence="4">The sequence shown here is derived from an EMBL/GenBank/DDBJ whole genome shotgun (WGS) entry which is preliminary data.</text>
</comment>
<accession>A0ABW1RPI0</accession>
<dbReference type="EMBL" id="JBHSSF010000028">
    <property type="protein sequence ID" value="MFC6177306.1"/>
    <property type="molecule type" value="Genomic_DNA"/>
</dbReference>
<evidence type="ECO:0000256" key="1">
    <source>
        <dbReference type="ARBA" id="ARBA00005254"/>
    </source>
</evidence>
<evidence type="ECO:0000313" key="4">
    <source>
        <dbReference type="EMBL" id="MFC6177306.1"/>
    </source>
</evidence>
<name>A0ABW1RPI0_9LACO</name>
<dbReference type="SUPFAM" id="SSF52096">
    <property type="entry name" value="ClpP/crotonase"/>
    <property type="match status" value="1"/>
</dbReference>
<evidence type="ECO:0000256" key="3">
    <source>
        <dbReference type="RuleBase" id="RU003707"/>
    </source>
</evidence>
<sequence>MTELTGMKDFENVLLEANDGIATLTINRPKSLNALNSATLAEIGEALDVVKNNEDAIKVLIVTGSGEKAFVAGADISQMRDMNPIEAAELSKLAHNSFGKIENLKQFTIAAVNGFCLGGGLELASSCDMRIVSEKAKFGQPEVTLGIVPGFGGTQRLTRLVGRGKAKEMIATGTMIKADEAYRVGIADEVAAPEELMDKATAIAQTIMKNGLIAVGMAKYVIDRAADLPLDTAIDFETQMWAQTFATEDQTEGMSAFLEKRHAKFTGK</sequence>
<proteinExistence type="inferred from homology"/>
<evidence type="ECO:0000256" key="2">
    <source>
        <dbReference type="ARBA" id="ARBA00023239"/>
    </source>
</evidence>
<dbReference type="PROSITE" id="PS00166">
    <property type="entry name" value="ENOYL_COA_HYDRATASE"/>
    <property type="match status" value="1"/>
</dbReference>
<gene>
    <name evidence="4" type="ORF">ACFQAV_10675</name>
</gene>